<accession>A0A4C1ZF99</accession>
<keyword evidence="2" id="KW-1185">Reference proteome</keyword>
<reference evidence="1 2" key="1">
    <citation type="journal article" date="2019" name="Commun. Biol.">
        <title>The bagworm genome reveals a unique fibroin gene that provides high tensile strength.</title>
        <authorList>
            <person name="Kono N."/>
            <person name="Nakamura H."/>
            <person name="Ohtoshi R."/>
            <person name="Tomita M."/>
            <person name="Numata K."/>
            <person name="Arakawa K."/>
        </authorList>
    </citation>
    <scope>NUCLEOTIDE SEQUENCE [LARGE SCALE GENOMIC DNA]</scope>
</reference>
<organism evidence="1 2">
    <name type="scientific">Eumeta variegata</name>
    <name type="common">Bagworm moth</name>
    <name type="synonym">Eumeta japonica</name>
    <dbReference type="NCBI Taxonomy" id="151549"/>
    <lineage>
        <taxon>Eukaryota</taxon>
        <taxon>Metazoa</taxon>
        <taxon>Ecdysozoa</taxon>
        <taxon>Arthropoda</taxon>
        <taxon>Hexapoda</taxon>
        <taxon>Insecta</taxon>
        <taxon>Pterygota</taxon>
        <taxon>Neoptera</taxon>
        <taxon>Endopterygota</taxon>
        <taxon>Lepidoptera</taxon>
        <taxon>Glossata</taxon>
        <taxon>Ditrysia</taxon>
        <taxon>Tineoidea</taxon>
        <taxon>Psychidae</taxon>
        <taxon>Oiketicinae</taxon>
        <taxon>Eumeta</taxon>
    </lineage>
</organism>
<evidence type="ECO:0000313" key="1">
    <source>
        <dbReference type="EMBL" id="GBP87501.1"/>
    </source>
</evidence>
<protein>
    <submittedName>
        <fullName evidence="1">Uncharacterized protein</fullName>
    </submittedName>
</protein>
<proteinExistence type="predicted"/>
<dbReference type="EMBL" id="BGZK01001865">
    <property type="protein sequence ID" value="GBP87501.1"/>
    <property type="molecule type" value="Genomic_DNA"/>
</dbReference>
<name>A0A4C1ZF99_EUMVA</name>
<sequence length="66" mass="7072">MFDEATRVCVCVEYVRFKASISPAAPGILTYRAAVPKPTQIPAAAAAALVYIHTSCCECELIVLDL</sequence>
<gene>
    <name evidence="1" type="ORF">EVAR_57308_1</name>
</gene>
<dbReference type="Proteomes" id="UP000299102">
    <property type="component" value="Unassembled WGS sequence"/>
</dbReference>
<comment type="caution">
    <text evidence="1">The sequence shown here is derived from an EMBL/GenBank/DDBJ whole genome shotgun (WGS) entry which is preliminary data.</text>
</comment>
<dbReference type="AlphaFoldDB" id="A0A4C1ZF99"/>
<evidence type="ECO:0000313" key="2">
    <source>
        <dbReference type="Proteomes" id="UP000299102"/>
    </source>
</evidence>